<evidence type="ECO:0000313" key="4">
    <source>
        <dbReference type="Proteomes" id="UP000028700"/>
    </source>
</evidence>
<feature type="domain" description="Terminase large subunit gp17-like C-terminal" evidence="2">
    <location>
        <begin position="357"/>
        <end position="430"/>
    </location>
</feature>
<sequence>MRDNQFDFVPFSSKQLDVLNWYLDPKLFEAQSFRNAIATHPQWTNRRDYEAIICDGSVRAGKTLVMSMSFIEWAMMNFDQEQFGVSGKTIGSLRRNVIRPLKRMLQGRGYQVKDKRADNLLEVSRGSHVNYFFEFGGKDEGSQDLVQGITVAGFFFDEVALMPQSFVNQATARASVDGAKFWFNCNPAGPYHWFKTEWLDQLEKHKALHIHFKMPDNPSLSEETKERYERMYTGVFYQRFIEGKWVLADGVVYDNFDKETMVVDTPDVNSITRYVVSCDYGALNPTVFLLWGFSNGVWYCLREYYFDARQASKTGGSQAQKSDDQYANDLEQFLGRINAPIILDPSAVHFAIKLQQRGHQVIPANNDVLDGIRLTQSLMSNGRIKFAKGLNNLFKELASYVWDDKATQHGEDKVVKEHDHAMDAMRYFCMKILAPNSHNEGVQTFSNY</sequence>
<evidence type="ECO:0000256" key="1">
    <source>
        <dbReference type="ARBA" id="ARBA00022612"/>
    </source>
</evidence>
<dbReference type="Pfam" id="PF03237">
    <property type="entry name" value="Terminase_6N"/>
    <property type="match status" value="1"/>
</dbReference>
<dbReference type="OrthoDB" id="4498710at2"/>
<reference evidence="3" key="1">
    <citation type="journal article" date="2014" name="Genome Announc.">
        <title>Draft Genome Sequence of Lactobacillus oryzae Strain SG293T.</title>
        <authorList>
            <person name="Tanizawa Y."/>
            <person name="Fujisawa T."/>
            <person name="Mochizuki T."/>
            <person name="Kaminuma E."/>
            <person name="Nakamura Y."/>
            <person name="Tohno M."/>
        </authorList>
    </citation>
    <scope>NUCLEOTIDE SEQUENCE [LARGE SCALE GENOMIC DNA]</scope>
    <source>
        <strain evidence="3">SG293</strain>
    </source>
</reference>
<dbReference type="Gene3D" id="3.30.420.280">
    <property type="match status" value="1"/>
</dbReference>
<evidence type="ECO:0000313" key="3">
    <source>
        <dbReference type="EMBL" id="GAK47720.1"/>
    </source>
</evidence>
<proteinExistence type="predicted"/>
<keyword evidence="1" id="KW-1188">Viral release from host cell</keyword>
<accession>A0A081BI52</accession>
<dbReference type="STRING" id="1291743.LOSG293_110360"/>
<evidence type="ECO:0000259" key="2">
    <source>
        <dbReference type="Pfam" id="PF17289"/>
    </source>
</evidence>
<dbReference type="InterPro" id="IPR035421">
    <property type="entry name" value="Terminase_6C"/>
</dbReference>
<dbReference type="InterPro" id="IPR006437">
    <property type="entry name" value="Phage_terminase_lsu"/>
</dbReference>
<dbReference type="AlphaFoldDB" id="A0A081BI52"/>
<name>A0A081BI52_9LACO</name>
<dbReference type="NCBIfam" id="TIGR01547">
    <property type="entry name" value="phage_term_2"/>
    <property type="match status" value="1"/>
</dbReference>
<dbReference type="Proteomes" id="UP000028700">
    <property type="component" value="Unassembled WGS sequence"/>
</dbReference>
<dbReference type="EMBL" id="BBJM01000011">
    <property type="protein sequence ID" value="GAK47720.1"/>
    <property type="molecule type" value="Genomic_DNA"/>
</dbReference>
<protein>
    <submittedName>
        <fullName evidence="3">Phage terminase large subunit</fullName>
    </submittedName>
</protein>
<dbReference type="InterPro" id="IPR027417">
    <property type="entry name" value="P-loop_NTPase"/>
</dbReference>
<gene>
    <name evidence="3" type="ORF">LOSG293_110360</name>
</gene>
<organism evidence="3 4">
    <name type="scientific">Secundilactobacillus oryzae JCM 18671</name>
    <dbReference type="NCBI Taxonomy" id="1291743"/>
    <lineage>
        <taxon>Bacteria</taxon>
        <taxon>Bacillati</taxon>
        <taxon>Bacillota</taxon>
        <taxon>Bacilli</taxon>
        <taxon>Lactobacillales</taxon>
        <taxon>Lactobacillaceae</taxon>
        <taxon>Secundilactobacillus</taxon>
    </lineage>
</organism>
<dbReference type="Gene3D" id="3.40.50.300">
    <property type="entry name" value="P-loop containing nucleotide triphosphate hydrolases"/>
    <property type="match status" value="1"/>
</dbReference>
<keyword evidence="4" id="KW-1185">Reference proteome</keyword>
<dbReference type="Pfam" id="PF17289">
    <property type="entry name" value="Terminase_6C"/>
    <property type="match status" value="1"/>
</dbReference>
<comment type="caution">
    <text evidence="3">The sequence shown here is derived from an EMBL/GenBank/DDBJ whole genome shotgun (WGS) entry which is preliminary data.</text>
</comment>
<dbReference type="RefSeq" id="WP_051907208.1">
    <property type="nucleotide sequence ID" value="NZ_BBJM01000011.1"/>
</dbReference>
<dbReference type="eggNOG" id="COG1783">
    <property type="taxonomic scope" value="Bacteria"/>
</dbReference>